<proteinExistence type="predicted"/>
<dbReference type="STRING" id="1925591.BI308_13720"/>
<keyword evidence="2" id="KW-1185">Reference proteome</keyword>
<dbReference type="Pfam" id="PF08814">
    <property type="entry name" value="XisH"/>
    <property type="match status" value="1"/>
</dbReference>
<dbReference type="Gene3D" id="3.40.1350.10">
    <property type="match status" value="1"/>
</dbReference>
<name>A0A1L9QQG6_9CYAN</name>
<dbReference type="SUPFAM" id="SSF52980">
    <property type="entry name" value="Restriction endonuclease-like"/>
    <property type="match status" value="1"/>
</dbReference>
<sequence length="138" mass="16149">MPAKDIFHNTVKIALEKDKWTITDENLFIQIEDIDFYIDLTAEKILAAEKTGKKIAVEIKSFLGPSDVTEFHLALGQCLNYRSALRLTEPDRILYLAIPVDVYHEFFSRQFIQRIISEYQLKLLIFNPDQEDVVLWKD</sequence>
<dbReference type="InterPro" id="IPR011335">
    <property type="entry name" value="Restrct_endonuc-II-like"/>
</dbReference>
<gene>
    <name evidence="1" type="ORF">BI308_13720</name>
</gene>
<protein>
    <submittedName>
        <fullName evidence="1">Fatty-acid oxidation protein subunit alpha</fullName>
    </submittedName>
</protein>
<dbReference type="GO" id="GO:0003676">
    <property type="term" value="F:nucleic acid binding"/>
    <property type="evidence" value="ECO:0007669"/>
    <property type="project" value="InterPro"/>
</dbReference>
<evidence type="ECO:0000313" key="2">
    <source>
        <dbReference type="Proteomes" id="UP000183940"/>
    </source>
</evidence>
<dbReference type="InterPro" id="IPR011856">
    <property type="entry name" value="tRNA_endonuc-like_dom_sf"/>
</dbReference>
<accession>A0A1L9QQG6</accession>
<dbReference type="Proteomes" id="UP000183940">
    <property type="component" value="Unassembled WGS sequence"/>
</dbReference>
<organism evidence="1 2">
    <name type="scientific">Roseofilum reptotaenium AO1-A</name>
    <dbReference type="NCBI Taxonomy" id="1925591"/>
    <lineage>
        <taxon>Bacteria</taxon>
        <taxon>Bacillati</taxon>
        <taxon>Cyanobacteriota</taxon>
        <taxon>Cyanophyceae</taxon>
        <taxon>Desertifilales</taxon>
        <taxon>Desertifilaceae</taxon>
        <taxon>Roseofilum</taxon>
    </lineage>
</organism>
<dbReference type="AlphaFoldDB" id="A0A1L9QQG6"/>
<evidence type="ECO:0000313" key="1">
    <source>
        <dbReference type="EMBL" id="OJJ24938.1"/>
    </source>
</evidence>
<reference evidence="1" key="1">
    <citation type="submission" date="2016-10" db="EMBL/GenBank/DDBJ databases">
        <title>CRISPR-Cas defence system in Roseofilum reptotaenium: evidence of a bacteriophage-cyanobacterium arms race in the coral black band disease.</title>
        <authorList>
            <person name="Buerger P."/>
            <person name="Wood-Charlson E.M."/>
            <person name="Weynberg K.D."/>
            <person name="Willis B."/>
            <person name="Van Oppen M.J."/>
        </authorList>
    </citation>
    <scope>NUCLEOTIDE SEQUENCE [LARGE SCALE GENOMIC DNA]</scope>
    <source>
        <strain evidence="1">AO1-A</strain>
    </source>
</reference>
<dbReference type="InterPro" id="IPR014919">
    <property type="entry name" value="XisH"/>
</dbReference>
<dbReference type="EMBL" id="MLAW01000023">
    <property type="protein sequence ID" value="OJJ24938.1"/>
    <property type="molecule type" value="Genomic_DNA"/>
</dbReference>
<dbReference type="CDD" id="cd22366">
    <property type="entry name" value="XisH-like"/>
    <property type="match status" value="1"/>
</dbReference>
<comment type="caution">
    <text evidence="1">The sequence shown here is derived from an EMBL/GenBank/DDBJ whole genome shotgun (WGS) entry which is preliminary data.</text>
</comment>